<sequence>MAIGKSSATDIIERLLSSYGVTSQKALAECLEIPANNISGWTQRNSIPGNSIIKCALDTNTDLRWLMTGKFEKSNSESGNKVLAGKKLYEQILASGGKAVLRRILDAYSFSTQKELADLLGIPTGTISTWIRRDFFPGDVVVTCALDTGVSLEWLATGKGSVSVDNSVAENNLLANETVIIDKKRLVSGKLEGYEKCVLDKGLIPEGIDENKLCLVYTGKNSWLIATYFVEISNGDWLLDIDGILDVYTVSRRPKNRIKLINNHEEFDCLVDDVKAHGIVVLEITHHS</sequence>
<keyword evidence="4" id="KW-1185">Reference proteome</keyword>
<protein>
    <submittedName>
        <fullName evidence="3">Phage repressor protein CI</fullName>
    </submittedName>
</protein>
<dbReference type="Proteomes" id="UP000195840">
    <property type="component" value="Unassembled WGS sequence"/>
</dbReference>
<comment type="caution">
    <text evidence="3">The sequence shown here is derived from an EMBL/GenBank/DDBJ whole genome shotgun (WGS) entry which is preliminary data.</text>
</comment>
<evidence type="ECO:0000259" key="2">
    <source>
        <dbReference type="Pfam" id="PF16452"/>
    </source>
</evidence>
<feature type="domain" description="Bacteriophage CI repressor C-terminal" evidence="2">
    <location>
        <begin position="181"/>
        <end position="280"/>
    </location>
</feature>
<gene>
    <name evidence="3" type="ORF">CBW52_14905</name>
</gene>
<name>A0AB73P6S1_YERKR</name>
<proteinExistence type="predicted"/>
<accession>A0AB73P6S1</accession>
<dbReference type="GO" id="GO:0003677">
    <property type="term" value="F:DNA binding"/>
    <property type="evidence" value="ECO:0007669"/>
    <property type="project" value="InterPro"/>
</dbReference>
<dbReference type="Gene3D" id="2.10.109.10">
    <property type="entry name" value="Umud Fragment, subunit A"/>
    <property type="match status" value="1"/>
</dbReference>
<evidence type="ECO:0000313" key="3">
    <source>
        <dbReference type="EMBL" id="OVZ79547.1"/>
    </source>
</evidence>
<dbReference type="AlphaFoldDB" id="A0AB73P6S1"/>
<dbReference type="Pfam" id="PF16452">
    <property type="entry name" value="Phage_CI_C"/>
    <property type="match status" value="1"/>
</dbReference>
<dbReference type="GO" id="GO:0051259">
    <property type="term" value="P:protein complex oligomerization"/>
    <property type="evidence" value="ECO:0007669"/>
    <property type="project" value="InterPro"/>
</dbReference>
<dbReference type="InterPro" id="IPR032499">
    <property type="entry name" value="Phage_CI_C"/>
</dbReference>
<dbReference type="SUPFAM" id="SSF47413">
    <property type="entry name" value="lambda repressor-like DNA-binding domains"/>
    <property type="match status" value="1"/>
</dbReference>
<dbReference type="Gene3D" id="1.10.260.40">
    <property type="entry name" value="lambda repressor-like DNA-binding domains"/>
    <property type="match status" value="2"/>
</dbReference>
<evidence type="ECO:0000259" key="1">
    <source>
        <dbReference type="Pfam" id="PF07022"/>
    </source>
</evidence>
<feature type="domain" description="Bacteriophage CI repressor N-terminal" evidence="1">
    <location>
        <begin position="99"/>
        <end position="161"/>
    </location>
</feature>
<dbReference type="GO" id="GO:0045892">
    <property type="term" value="P:negative regulation of DNA-templated transcription"/>
    <property type="evidence" value="ECO:0007669"/>
    <property type="project" value="InterPro"/>
</dbReference>
<dbReference type="InterPro" id="IPR010982">
    <property type="entry name" value="Lambda_DNA-bd_dom_sf"/>
</dbReference>
<dbReference type="RefSeq" id="WP_087795524.1">
    <property type="nucleotide sequence ID" value="NZ_CAWNET010000009.1"/>
</dbReference>
<reference evidence="3 4" key="1">
    <citation type="submission" date="2017-05" db="EMBL/GenBank/DDBJ databases">
        <title>Whole genome sequencing of Yersinia kristensenii.</title>
        <authorList>
            <person name="Campioni F."/>
        </authorList>
    </citation>
    <scope>NUCLEOTIDE SEQUENCE [LARGE SCALE GENOMIC DNA]</scope>
    <source>
        <strain evidence="3 4">CFSAN060538</strain>
    </source>
</reference>
<dbReference type="Pfam" id="PF07022">
    <property type="entry name" value="Phage_CI_repr"/>
    <property type="match status" value="2"/>
</dbReference>
<feature type="domain" description="Bacteriophage CI repressor N-terminal" evidence="1">
    <location>
        <begin position="10"/>
        <end position="70"/>
    </location>
</feature>
<dbReference type="InterPro" id="IPR010744">
    <property type="entry name" value="Phage_CI_N"/>
</dbReference>
<evidence type="ECO:0000313" key="4">
    <source>
        <dbReference type="Proteomes" id="UP000195840"/>
    </source>
</evidence>
<dbReference type="EMBL" id="NHOG01000017">
    <property type="protein sequence ID" value="OVZ79547.1"/>
    <property type="molecule type" value="Genomic_DNA"/>
</dbReference>
<organism evidence="3 4">
    <name type="scientific">Yersinia kristensenii</name>
    <dbReference type="NCBI Taxonomy" id="28152"/>
    <lineage>
        <taxon>Bacteria</taxon>
        <taxon>Pseudomonadati</taxon>
        <taxon>Pseudomonadota</taxon>
        <taxon>Gammaproteobacteria</taxon>
        <taxon>Enterobacterales</taxon>
        <taxon>Yersiniaceae</taxon>
        <taxon>Yersinia</taxon>
    </lineage>
</organism>